<protein>
    <submittedName>
        <fullName evidence="10">Sodium/calcium exchanger protein</fullName>
    </submittedName>
</protein>
<sequence length="473" mass="52737">MVLQRMRATSYLRRTMSDPFSRRRTTLPYIVGIFSQKNDLCKNLMNTGISKNSFKETKIPNYTWKSDAIAVLDIFFTKLNILFLFVPFGVLSYYLEWGALATFWFNFIALIPLANLLGIFTEELALHTGEVVGGLLNATFGNAVEAILTVQGIRAGLITVVQGTLLGSILSNLLLVLGMSFFAGGIFHHVQKFNEKGASFSTSLLMLSCMAISIPTIVAQFDLPQHNILMISRLTAILLSFTYVLFLFFQLYTHINLFRDESVASNDKSYPSYMIDNISSVKYPNALSNIEIYNNNIYKNYPIISQNFNNYQLYDVCLELPTISWQIGTVLILLCTILISIISECLVDSINGFISEWRFSENFIGVILLPLVGNAAEHITAVSVAIKNKTDLTIGVAIGSSTQIALFVVPFSVIVGWLLGKPMTLSFTPVSAIILLLTNLIVIGIVQDGESNWFEGILLIISYCIVAVVYWYI</sequence>
<dbReference type="VEuPathDB" id="CryptoDB:CHUDEA1_2620"/>
<feature type="transmembrane region" description="Helical" evidence="7">
    <location>
        <begin position="392"/>
        <end position="420"/>
    </location>
</feature>
<proteinExistence type="predicted"/>
<dbReference type="Pfam" id="PF01699">
    <property type="entry name" value="Na_Ca_ex"/>
    <property type="match status" value="2"/>
</dbReference>
<dbReference type="OrthoDB" id="1699231at2759"/>
<dbReference type="Proteomes" id="UP000199752">
    <property type="component" value="Chromosome 1"/>
</dbReference>
<evidence type="ECO:0000256" key="1">
    <source>
        <dbReference type="ARBA" id="ARBA00004127"/>
    </source>
</evidence>
<dbReference type="EMBL" id="LN877947">
    <property type="protein sequence ID" value="CUV04204.1"/>
    <property type="molecule type" value="Genomic_DNA"/>
</dbReference>
<dbReference type="GO" id="GO:0005774">
    <property type="term" value="C:vacuolar membrane"/>
    <property type="evidence" value="ECO:0007669"/>
    <property type="project" value="UniProtKB-ARBA"/>
</dbReference>
<dbReference type="PANTHER" id="PTHR31503">
    <property type="entry name" value="VACUOLAR CALCIUM ION TRANSPORTER"/>
    <property type="match status" value="1"/>
</dbReference>
<evidence type="ECO:0000256" key="5">
    <source>
        <dbReference type="ARBA" id="ARBA00023065"/>
    </source>
</evidence>
<evidence type="ECO:0000256" key="2">
    <source>
        <dbReference type="ARBA" id="ARBA00022448"/>
    </source>
</evidence>
<dbReference type="InterPro" id="IPR044880">
    <property type="entry name" value="NCX_ion-bd_dom_sf"/>
</dbReference>
<dbReference type="Proteomes" id="UP001429100">
    <property type="component" value="Unassembled WGS sequence"/>
</dbReference>
<evidence type="ECO:0000259" key="8">
    <source>
        <dbReference type="Pfam" id="PF01699"/>
    </source>
</evidence>
<evidence type="ECO:0000256" key="3">
    <source>
        <dbReference type="ARBA" id="ARBA00022692"/>
    </source>
</evidence>
<reference evidence="10 11" key="3">
    <citation type="submission" date="2017-10" db="EMBL/GenBank/DDBJ databases">
        <title>Consistent, comparative and evidence-based genome annotation and re-annotation for the closely-related species, Cryptosporidium parvum, C. hominis and C. tyzzeri.</title>
        <authorList>
            <person name="Baptista R.P."/>
            <person name="Li Y."/>
            <person name="Sateriale A."/>
            <person name="Striepen B."/>
            <person name="Kissinger J.C."/>
        </authorList>
    </citation>
    <scope>NUCLEOTIDE SEQUENCE [LARGE SCALE GENOMIC DNA]</scope>
    <source>
        <strain evidence="10">30976</strain>
    </source>
</reference>
<reference evidence="9" key="2">
    <citation type="submission" date="2015-08" db="EMBL/GenBank/DDBJ databases">
        <authorList>
            <person name="Babu N.S."/>
            <person name="Beckwith C.J."/>
            <person name="Beseler K.G."/>
            <person name="Brison A."/>
            <person name="Carone J.V."/>
            <person name="Caskin T.P."/>
            <person name="Diamond M."/>
            <person name="Durham M.E."/>
            <person name="Foxe J.M."/>
            <person name="Go M."/>
            <person name="Henderson B.A."/>
            <person name="Jones I.B."/>
            <person name="McGettigan J.A."/>
            <person name="Micheletti S.J."/>
            <person name="Nasrallah M.E."/>
            <person name="Ortiz D."/>
            <person name="Piller C.R."/>
            <person name="Privatt S.R."/>
            <person name="Schneider S.L."/>
            <person name="Sharp S."/>
            <person name="Smith T.C."/>
            <person name="Stanton J.D."/>
            <person name="Ullery H.E."/>
            <person name="Wilson R.J."/>
            <person name="Serrano M.G."/>
            <person name="Buck G."/>
            <person name="Lee V."/>
            <person name="Wang Y."/>
            <person name="Carvalho R."/>
            <person name="Voegtly L."/>
            <person name="Shi R."/>
            <person name="Duckworth R."/>
            <person name="Johnson A."/>
            <person name="Loviza R."/>
            <person name="Walstead R."/>
            <person name="Shah Z."/>
            <person name="Kiflezghi M."/>
            <person name="Wade K."/>
            <person name="Ball S.L."/>
            <person name="Bradley K.W."/>
            <person name="Asai D.J."/>
            <person name="Bowman C.A."/>
            <person name="Russell D.A."/>
            <person name="Pope W.H."/>
            <person name="Jacobs-Sera D."/>
            <person name="Hendrix R.W."/>
            <person name="Hatfull G.F."/>
        </authorList>
    </citation>
    <scope>NUCLEOTIDE SEQUENCE [LARGE SCALE GENOMIC DNA]</scope>
</reference>
<dbReference type="EMBL" id="JTAI01000044">
    <property type="protein sequence ID" value="PPS97010.1"/>
    <property type="molecule type" value="Genomic_DNA"/>
</dbReference>
<keyword evidence="5" id="KW-0406">Ion transport</keyword>
<dbReference type="GO" id="GO:0006874">
    <property type="term" value="P:intracellular calcium ion homeostasis"/>
    <property type="evidence" value="ECO:0007669"/>
    <property type="project" value="TreeGrafter"/>
</dbReference>
<feature type="transmembrane region" description="Helical" evidence="7">
    <location>
        <begin position="427"/>
        <end position="447"/>
    </location>
</feature>
<dbReference type="PANTHER" id="PTHR31503:SF22">
    <property type="entry name" value="VACUOLAR CALCIUM ION TRANSPORTER"/>
    <property type="match status" value="1"/>
</dbReference>
<reference evidence="10 11" key="1">
    <citation type="submission" date="2014-11" db="EMBL/GenBank/DDBJ databases">
        <title>Comparative genomic analysis of Cryptosporidium hominis reveals occurrence of genetic recombination in virulent subtypes.</title>
        <authorList>
            <person name="Guo Y."/>
            <person name="Tang K."/>
            <person name="Frace M."/>
            <person name="Li N."/>
            <person name="Roellig D.M."/>
            <person name="Sammons S."/>
            <person name="Knipe K."/>
            <person name="Rowe L."/>
            <person name="Feng Y."/>
            <person name="Xiao L."/>
        </authorList>
    </citation>
    <scope>NUCLEOTIDE SEQUENCE [LARGE SCALE GENOMIC DNA]</scope>
    <source>
        <strain evidence="10">30976</strain>
    </source>
</reference>
<dbReference type="GO" id="GO:0012505">
    <property type="term" value="C:endomembrane system"/>
    <property type="evidence" value="ECO:0007669"/>
    <property type="project" value="UniProtKB-SubCell"/>
</dbReference>
<dbReference type="InterPro" id="IPR004713">
    <property type="entry name" value="CaH_exchang"/>
</dbReference>
<keyword evidence="2" id="KW-0813">Transport</keyword>
<feature type="transmembrane region" description="Helical" evidence="7">
    <location>
        <begin position="453"/>
        <end position="472"/>
    </location>
</feature>
<dbReference type="VEuPathDB" id="CryptoDB:GY17_00001270"/>
<feature type="transmembrane region" description="Helical" evidence="7">
    <location>
        <begin position="68"/>
        <end position="95"/>
    </location>
</feature>
<dbReference type="GO" id="GO:0015369">
    <property type="term" value="F:calcium:proton antiporter activity"/>
    <property type="evidence" value="ECO:0007669"/>
    <property type="project" value="TreeGrafter"/>
</dbReference>
<evidence type="ECO:0000256" key="6">
    <source>
        <dbReference type="ARBA" id="ARBA00023136"/>
    </source>
</evidence>
<dbReference type="VEuPathDB" id="CryptoDB:ChTU502y2012_412g0440"/>
<dbReference type="VEuPathDB" id="CryptoDB:Chro.10296"/>
<feature type="transmembrane region" description="Helical" evidence="7">
    <location>
        <begin position="323"/>
        <end position="342"/>
    </location>
</feature>
<keyword evidence="3 7" id="KW-0812">Transmembrane</keyword>
<feature type="domain" description="Sodium/calcium exchanger membrane region" evidence="8">
    <location>
        <begin position="100"/>
        <end position="251"/>
    </location>
</feature>
<name>A0A0S4TC47_CRYHO</name>
<feature type="transmembrane region" description="Helical" evidence="7">
    <location>
        <begin position="363"/>
        <end position="386"/>
    </location>
</feature>
<feature type="transmembrane region" description="Helical" evidence="7">
    <location>
        <begin position="164"/>
        <end position="187"/>
    </location>
</feature>
<feature type="domain" description="Sodium/calcium exchanger membrane region" evidence="8">
    <location>
        <begin position="328"/>
        <end position="470"/>
    </location>
</feature>
<evidence type="ECO:0000256" key="7">
    <source>
        <dbReference type="SAM" id="Phobius"/>
    </source>
</evidence>
<feature type="transmembrane region" description="Helical" evidence="7">
    <location>
        <begin position="199"/>
        <end position="219"/>
    </location>
</feature>
<evidence type="ECO:0000313" key="11">
    <source>
        <dbReference type="Proteomes" id="UP001429100"/>
    </source>
</evidence>
<feature type="transmembrane region" description="Helical" evidence="7">
    <location>
        <begin position="231"/>
        <end position="252"/>
    </location>
</feature>
<dbReference type="Gene3D" id="1.20.1420.30">
    <property type="entry name" value="NCX, central ion-binding region"/>
    <property type="match status" value="2"/>
</dbReference>
<organism evidence="9">
    <name type="scientific">Cryptosporidium hominis</name>
    <dbReference type="NCBI Taxonomy" id="237895"/>
    <lineage>
        <taxon>Eukaryota</taxon>
        <taxon>Sar</taxon>
        <taxon>Alveolata</taxon>
        <taxon>Apicomplexa</taxon>
        <taxon>Conoidasida</taxon>
        <taxon>Coccidia</taxon>
        <taxon>Eucoccidiorida</taxon>
        <taxon>Eimeriorina</taxon>
        <taxon>Cryptosporidiidae</taxon>
        <taxon>Cryptosporidium</taxon>
    </lineage>
</organism>
<feature type="transmembrane region" description="Helical" evidence="7">
    <location>
        <begin position="101"/>
        <end position="120"/>
    </location>
</feature>
<evidence type="ECO:0000313" key="9">
    <source>
        <dbReference type="EMBL" id="CUV04204.1"/>
    </source>
</evidence>
<evidence type="ECO:0000256" key="4">
    <source>
        <dbReference type="ARBA" id="ARBA00022989"/>
    </source>
</evidence>
<keyword evidence="11" id="KW-1185">Reference proteome</keyword>
<evidence type="ECO:0000313" key="10">
    <source>
        <dbReference type="EMBL" id="PPS97010.1"/>
    </source>
</evidence>
<keyword evidence="6 7" id="KW-0472">Membrane</keyword>
<dbReference type="AlphaFoldDB" id="A0A0S4TC47"/>
<dbReference type="InterPro" id="IPR004837">
    <property type="entry name" value="NaCa_Exmemb"/>
</dbReference>
<accession>A0A0S4TC47</accession>
<comment type="subcellular location">
    <subcellularLocation>
        <location evidence="1">Endomembrane system</location>
        <topology evidence="1">Multi-pass membrane protein</topology>
    </subcellularLocation>
</comment>
<keyword evidence="4 7" id="KW-1133">Transmembrane helix</keyword>
<gene>
    <name evidence="9" type="ORF">CHUDEA1_2620</name>
    <name evidence="10" type="ORF">GY17_00001270</name>
</gene>